<sequence length="1330" mass="150285">MRMVEPLAASPGGAPVRRLPGQVGDVQRHHPLTILSATMIVSFAICLFKAPLTFFYWIKWTIVYIAIRVYKILHDRRFDLYDISAVGNPVKLGFVVPQLEQEFESPFPESHLHDSADEVVFYGVNSKSECLLVRIARSCNQTTDGWIYLKLSNGKTYCLAETVEHQQISDESSKTFLCGNLQMHYLAPMRRWRIFYCGMLRETSVGKKKVEETVFVKFVFIWKASSDVYDCNVDNNPREIASAMARADWKYGFSPPVKKFLDAFNFYAQTGVATGTVSVEDASEYEMYLFGEKIRDLGKRVNATSCKSVTILGQTPTIGLGFHLVNISGPYAFKNSSLGFAVDSEGQSELLKEVHFDIKQLTRENFQRTFKISFNGGEQYEVTGNIKEPLMFKYDGKRKEYFEIFYIEFTVKNKKGSGLIISREFCKKQKLPTKHLPALPKSVPLSIQFTEEASHLKEISGGKGSSLGKLTQLSRNEKIFIVPKGVIVTTSAYKEFLTVEICDAVKHLEDIAYGNEVGDLKETCKYVSRIVEETLLPDKICQSIIKNLKEIFGDEMHQRKFAVRSSATGEDTVFLSAAGQMNTFLGVRGLKEIFVAVKKCWASQFSHAPVEYKRLNGQVLNSPMAVVIQDMVDCKVSGVLFTCDPLTHNPSVIAITANYGLGESVVSGSAEPDTFILRRKENGELEVQETFIGSKHQKIIMQESGGTVTEDVDDNLRNEYCLKIQTVERLGKIAFEIEKYYTSSRDIEWGISDDKIYILQCRPVTKIAAETDHEIKHEFDAPLRCENEYFTVANIGEILPGATSTLGIDLVMKYYSVYFRKQTLKKGFPDHLFKCKYFLTGFLPFYNHMMMTVAQMVTRYGIDTPRSKGFMISIFGRLLDDPQLLSYAYGKVKPGGKPSVRSILRHYWDLFFYDLGFEKVKKKINNYSLDFLKLKSAEGTFTALINSCSDFDEAAEMHIESSESSSEWNMTLLQILSEAKGSLDTDVYSDFATLVGTSSNVESAAIPQMIQDISCQIVKDLGSERFRCFSVEEAEYWLQTTKTISGHHFREFLKRHGHRCLKEFDVRSVTWGMNSKLLVKLLQNLAVSTKKEIKKESDGIDKIFSQLHVSLNFTSRLLLRFILPLCRKAVRVREAGKSLTIKSFDHWRKGCKRLGKLMVSEGRLPDQDLIFFLTLDEIDDLLKTRSPCIISRARSRRKLFPIVDEYKFPEIMRGVPKPVNLTMKGIPVSRGIAKGYARIATTLEAASLLQRGEILITHTTDIGWTPYFSIISGAVTELGGLISHGAVVSREYGLPCVAGLQGATKKFRTGDFVLLDGKKGILRRLPQPES</sequence>
<dbReference type="InterPro" id="IPR002192">
    <property type="entry name" value="PPDK_AMP/ATP-bd"/>
</dbReference>
<dbReference type="Pfam" id="PF01326">
    <property type="entry name" value="PPDK_N"/>
    <property type="match status" value="1"/>
</dbReference>
<dbReference type="GO" id="GO:0016301">
    <property type="term" value="F:kinase activity"/>
    <property type="evidence" value="ECO:0007669"/>
    <property type="project" value="InterPro"/>
</dbReference>
<evidence type="ECO:0000313" key="6">
    <source>
        <dbReference type="Proteomes" id="UP001054837"/>
    </source>
</evidence>
<evidence type="ECO:0000256" key="1">
    <source>
        <dbReference type="ARBA" id="ARBA00007837"/>
    </source>
</evidence>
<dbReference type="InterPro" id="IPR036637">
    <property type="entry name" value="Phosphohistidine_dom_sf"/>
</dbReference>
<dbReference type="InterPro" id="IPR008279">
    <property type="entry name" value="PEP-util_enz_mobile_dom"/>
</dbReference>
<dbReference type="SUPFAM" id="SSF52009">
    <property type="entry name" value="Phosphohistidine domain"/>
    <property type="match status" value="1"/>
</dbReference>
<dbReference type="Gene3D" id="3.30.1490.20">
    <property type="entry name" value="ATP-grasp fold, A domain"/>
    <property type="match status" value="1"/>
</dbReference>
<evidence type="ECO:0000313" key="5">
    <source>
        <dbReference type="EMBL" id="GIY07744.1"/>
    </source>
</evidence>
<dbReference type="SUPFAM" id="SSF56059">
    <property type="entry name" value="Glutathione synthetase ATP-binding domain-like"/>
    <property type="match status" value="1"/>
</dbReference>
<dbReference type="Proteomes" id="UP001054837">
    <property type="component" value="Unassembled WGS sequence"/>
</dbReference>
<evidence type="ECO:0000259" key="4">
    <source>
        <dbReference type="Pfam" id="PF01326"/>
    </source>
</evidence>
<comment type="similarity">
    <text evidence="1">Belongs to the PEP-utilizing enzyme family.</text>
</comment>
<proteinExistence type="inferred from homology"/>
<dbReference type="PANTHER" id="PTHR43615">
    <property type="entry name" value="PHOSPHOENOLPYRUVATE SYNTHASE-RELATED"/>
    <property type="match status" value="1"/>
</dbReference>
<keyword evidence="6" id="KW-1185">Reference proteome</keyword>
<evidence type="ECO:0000256" key="2">
    <source>
        <dbReference type="SAM" id="MobiDB-lite"/>
    </source>
</evidence>
<dbReference type="EMBL" id="BPLQ01004386">
    <property type="protein sequence ID" value="GIY07744.1"/>
    <property type="molecule type" value="Genomic_DNA"/>
</dbReference>
<feature type="region of interest" description="Disordered" evidence="2">
    <location>
        <begin position="1"/>
        <end position="20"/>
    </location>
</feature>
<dbReference type="Gene3D" id="3.50.30.10">
    <property type="entry name" value="Phosphohistidine domain"/>
    <property type="match status" value="1"/>
</dbReference>
<accession>A0AAV4QEC8</accession>
<dbReference type="Gene3D" id="3.30.470.20">
    <property type="entry name" value="ATP-grasp fold, B domain"/>
    <property type="match status" value="1"/>
</dbReference>
<name>A0AAV4QEC8_9ARAC</name>
<feature type="domain" description="Pyruvate phosphate dikinase AMP/ATP-binding" evidence="4">
    <location>
        <begin position="459"/>
        <end position="779"/>
    </location>
</feature>
<comment type="caution">
    <text evidence="5">The sequence shown here is derived from an EMBL/GenBank/DDBJ whole genome shotgun (WGS) entry which is preliminary data.</text>
</comment>
<gene>
    <name evidence="5" type="primary">pps</name>
    <name evidence="5" type="ORF">CDAR_179731</name>
</gene>
<dbReference type="PANTHER" id="PTHR43615:SF1">
    <property type="entry name" value="PPDK_N DOMAIN-CONTAINING PROTEIN"/>
    <property type="match status" value="1"/>
</dbReference>
<dbReference type="Pfam" id="PF00391">
    <property type="entry name" value="PEP-utilizers"/>
    <property type="match status" value="1"/>
</dbReference>
<protein>
    <submittedName>
        <fullName evidence="5">Phosphoenolpyruvate synthase</fullName>
    </submittedName>
</protein>
<dbReference type="InterPro" id="IPR013815">
    <property type="entry name" value="ATP_grasp_subdomain_1"/>
</dbReference>
<reference evidence="5 6" key="1">
    <citation type="submission" date="2021-06" db="EMBL/GenBank/DDBJ databases">
        <title>Caerostris darwini draft genome.</title>
        <authorList>
            <person name="Kono N."/>
            <person name="Arakawa K."/>
        </authorList>
    </citation>
    <scope>NUCLEOTIDE SEQUENCE [LARGE SCALE GENOMIC DNA]</scope>
</reference>
<dbReference type="GO" id="GO:0005524">
    <property type="term" value="F:ATP binding"/>
    <property type="evidence" value="ECO:0007669"/>
    <property type="project" value="InterPro"/>
</dbReference>
<feature type="domain" description="PEP-utilising enzyme mobile" evidence="3">
    <location>
        <begin position="1250"/>
        <end position="1320"/>
    </location>
</feature>
<organism evidence="5 6">
    <name type="scientific">Caerostris darwini</name>
    <dbReference type="NCBI Taxonomy" id="1538125"/>
    <lineage>
        <taxon>Eukaryota</taxon>
        <taxon>Metazoa</taxon>
        <taxon>Ecdysozoa</taxon>
        <taxon>Arthropoda</taxon>
        <taxon>Chelicerata</taxon>
        <taxon>Arachnida</taxon>
        <taxon>Araneae</taxon>
        <taxon>Araneomorphae</taxon>
        <taxon>Entelegynae</taxon>
        <taxon>Araneoidea</taxon>
        <taxon>Araneidae</taxon>
        <taxon>Caerostris</taxon>
    </lineage>
</organism>
<dbReference type="InterPro" id="IPR051549">
    <property type="entry name" value="PEP_Utilizing_Enz"/>
</dbReference>
<evidence type="ECO:0000259" key="3">
    <source>
        <dbReference type="Pfam" id="PF00391"/>
    </source>
</evidence>